<accession>A0AAN8RQK5</accession>
<dbReference type="EMBL" id="JAVHJM010000001">
    <property type="protein sequence ID" value="KAK6520202.1"/>
    <property type="molecule type" value="Genomic_DNA"/>
</dbReference>
<feature type="compositionally biased region" description="Polar residues" evidence="2">
    <location>
        <begin position="299"/>
        <end position="308"/>
    </location>
</feature>
<dbReference type="Proteomes" id="UP001307849">
    <property type="component" value="Unassembled WGS sequence"/>
</dbReference>
<keyword evidence="1" id="KW-0175">Coiled coil</keyword>
<name>A0AAN8RQK5_9PEZI</name>
<feature type="region of interest" description="Disordered" evidence="2">
    <location>
        <begin position="293"/>
        <end position="330"/>
    </location>
</feature>
<evidence type="ECO:0000313" key="3">
    <source>
        <dbReference type="EMBL" id="KAK6520202.1"/>
    </source>
</evidence>
<evidence type="ECO:0000256" key="1">
    <source>
        <dbReference type="SAM" id="Coils"/>
    </source>
</evidence>
<proteinExistence type="predicted"/>
<feature type="coiled-coil region" evidence="1">
    <location>
        <begin position="266"/>
        <end position="293"/>
    </location>
</feature>
<comment type="caution">
    <text evidence="3">The sequence shown here is derived from an EMBL/GenBank/DDBJ whole genome shotgun (WGS) entry which is preliminary data.</text>
</comment>
<protein>
    <submittedName>
        <fullName evidence="3">Uncharacterized protein</fullName>
    </submittedName>
</protein>
<evidence type="ECO:0000313" key="4">
    <source>
        <dbReference type="Proteomes" id="UP001307849"/>
    </source>
</evidence>
<reference evidence="3 4" key="1">
    <citation type="submission" date="2019-10" db="EMBL/GenBank/DDBJ databases">
        <authorList>
            <person name="Palmer J.M."/>
        </authorList>
    </citation>
    <scope>NUCLEOTIDE SEQUENCE [LARGE SCALE GENOMIC DNA]</scope>
    <source>
        <strain evidence="3 4">TWF506</strain>
    </source>
</reference>
<feature type="region of interest" description="Disordered" evidence="2">
    <location>
        <begin position="124"/>
        <end position="149"/>
    </location>
</feature>
<gene>
    <name evidence="3" type="ORF">TWF506_000485</name>
</gene>
<evidence type="ECO:0000256" key="2">
    <source>
        <dbReference type="SAM" id="MobiDB-lite"/>
    </source>
</evidence>
<sequence length="330" mass="37392">MSTHPNPTEPKDPLSRAAWRLRKTAAKSLRTNLGLHIDPRKITYTEKASSLHGYKWVLDTNNLAPESVEYKRMKRMAVSWNVYPNNWNRMDRLKIAQMIDVGWLRPVSLGKSRRVQKMVEYDEWQEEDGELEDDGLLEGQSNYDDNAGFGMEQRCESEEIEAISSSPAPLLGSSRASRRTIGTGDEVLISGTSCQNEPNSDLEENPLIKASRSLDINSKVRSYLALTAELVRDMDALCNQSTSSHEGHEHARREKGIAAESTKDELKVFRADRVELDQKISFLEKRLEHLAREMKEVSPRTQGQNAGFRSSPHMLYRGNNMMGGRPSSDV</sequence>
<keyword evidence="4" id="KW-1185">Reference proteome</keyword>
<dbReference type="AlphaFoldDB" id="A0AAN8RQK5"/>
<feature type="compositionally biased region" description="Acidic residues" evidence="2">
    <location>
        <begin position="124"/>
        <end position="136"/>
    </location>
</feature>
<organism evidence="3 4">
    <name type="scientific">Arthrobotrys conoides</name>
    <dbReference type="NCBI Taxonomy" id="74498"/>
    <lineage>
        <taxon>Eukaryota</taxon>
        <taxon>Fungi</taxon>
        <taxon>Dikarya</taxon>
        <taxon>Ascomycota</taxon>
        <taxon>Pezizomycotina</taxon>
        <taxon>Orbiliomycetes</taxon>
        <taxon>Orbiliales</taxon>
        <taxon>Orbiliaceae</taxon>
        <taxon>Arthrobotrys</taxon>
    </lineage>
</organism>